<comment type="caution">
    <text evidence="3">The sequence shown here is derived from an EMBL/GenBank/DDBJ whole genome shotgun (WGS) entry which is preliminary data.</text>
</comment>
<evidence type="ECO:0000259" key="2">
    <source>
        <dbReference type="PROSITE" id="PS51186"/>
    </source>
</evidence>
<dbReference type="CDD" id="cd04301">
    <property type="entry name" value="NAT_SF"/>
    <property type="match status" value="1"/>
</dbReference>
<dbReference type="InterPro" id="IPR016181">
    <property type="entry name" value="Acyl_CoA_acyltransferase"/>
</dbReference>
<dbReference type="PROSITE" id="PS51186">
    <property type="entry name" value="GNAT"/>
    <property type="match status" value="1"/>
</dbReference>
<dbReference type="AlphaFoldDB" id="A0AAN6PI13"/>
<dbReference type="Proteomes" id="UP001303115">
    <property type="component" value="Unassembled WGS sequence"/>
</dbReference>
<dbReference type="InterPro" id="IPR053144">
    <property type="entry name" value="Acetyltransferase_Butenolide"/>
</dbReference>
<evidence type="ECO:0000313" key="4">
    <source>
        <dbReference type="Proteomes" id="UP001303115"/>
    </source>
</evidence>
<dbReference type="Gene3D" id="3.40.630.30">
    <property type="match status" value="1"/>
</dbReference>
<dbReference type="Pfam" id="PF13508">
    <property type="entry name" value="Acetyltransf_7"/>
    <property type="match status" value="1"/>
</dbReference>
<protein>
    <submittedName>
        <fullName evidence="3">Acyl-CoA N-acyltransferase</fullName>
    </submittedName>
</protein>
<gene>
    <name evidence="3" type="ORF">C8A01DRAFT_36429</name>
</gene>
<reference evidence="4" key="1">
    <citation type="journal article" date="2023" name="Mol. Phylogenet. Evol.">
        <title>Genome-scale phylogeny and comparative genomics of the fungal order Sordariales.</title>
        <authorList>
            <person name="Hensen N."/>
            <person name="Bonometti L."/>
            <person name="Westerberg I."/>
            <person name="Brannstrom I.O."/>
            <person name="Guillou S."/>
            <person name="Cros-Aarteil S."/>
            <person name="Calhoun S."/>
            <person name="Haridas S."/>
            <person name="Kuo A."/>
            <person name="Mondo S."/>
            <person name="Pangilinan J."/>
            <person name="Riley R."/>
            <person name="LaButti K."/>
            <person name="Andreopoulos B."/>
            <person name="Lipzen A."/>
            <person name="Chen C."/>
            <person name="Yan M."/>
            <person name="Daum C."/>
            <person name="Ng V."/>
            <person name="Clum A."/>
            <person name="Steindorff A."/>
            <person name="Ohm R.A."/>
            <person name="Martin F."/>
            <person name="Silar P."/>
            <person name="Natvig D.O."/>
            <person name="Lalanne C."/>
            <person name="Gautier V."/>
            <person name="Ament-Velasquez S.L."/>
            <person name="Kruys A."/>
            <person name="Hutchinson M.I."/>
            <person name="Powell A.J."/>
            <person name="Barry K."/>
            <person name="Miller A.N."/>
            <person name="Grigoriev I.V."/>
            <person name="Debuchy R."/>
            <person name="Gladieux P."/>
            <person name="Hiltunen Thoren M."/>
            <person name="Johannesson H."/>
        </authorList>
    </citation>
    <scope>NUCLEOTIDE SEQUENCE [LARGE SCALE GENOMIC DNA]</scope>
    <source>
        <strain evidence="4">CBS 284.82</strain>
    </source>
</reference>
<evidence type="ECO:0000313" key="3">
    <source>
        <dbReference type="EMBL" id="KAK4039556.1"/>
    </source>
</evidence>
<keyword evidence="4" id="KW-1185">Reference proteome</keyword>
<sequence length="188" mass="20063">MASTTTPAPAPSPSPSPLPEPALPNGYTLHPGCYPPIPEYIHLRAAAGLHPKTAAQAAPIARNSWYGCYVTFTPTPSDTTNDRETDTIVAMGRIIGDGGWYFHIADMAVLPAHQRKGLGDAVLKHLMAYIKAHAPQDGTGAYVTLFADAPGRRLYARNGFVETMPSGQLGMMMPMGWEGWDGGLSVTD</sequence>
<name>A0AAN6PI13_9PEZI</name>
<dbReference type="EMBL" id="MU854397">
    <property type="protein sequence ID" value="KAK4039556.1"/>
    <property type="molecule type" value="Genomic_DNA"/>
</dbReference>
<evidence type="ECO:0000256" key="1">
    <source>
        <dbReference type="SAM" id="MobiDB-lite"/>
    </source>
</evidence>
<dbReference type="PANTHER" id="PTHR43233">
    <property type="entry name" value="FAMILY N-ACETYLTRANSFERASE, PUTATIVE (AFU_ORTHOLOGUE AFUA_6G03350)-RELATED"/>
    <property type="match status" value="1"/>
</dbReference>
<proteinExistence type="predicted"/>
<feature type="region of interest" description="Disordered" evidence="1">
    <location>
        <begin position="1"/>
        <end position="22"/>
    </location>
</feature>
<feature type="compositionally biased region" description="Pro residues" evidence="1">
    <location>
        <begin position="8"/>
        <end position="22"/>
    </location>
</feature>
<dbReference type="SUPFAM" id="SSF55729">
    <property type="entry name" value="Acyl-CoA N-acyltransferases (Nat)"/>
    <property type="match status" value="1"/>
</dbReference>
<dbReference type="GO" id="GO:0016747">
    <property type="term" value="F:acyltransferase activity, transferring groups other than amino-acyl groups"/>
    <property type="evidence" value="ECO:0007669"/>
    <property type="project" value="InterPro"/>
</dbReference>
<dbReference type="PANTHER" id="PTHR43233:SF1">
    <property type="entry name" value="FAMILY N-ACETYLTRANSFERASE, PUTATIVE (AFU_ORTHOLOGUE AFUA_6G03350)-RELATED"/>
    <property type="match status" value="1"/>
</dbReference>
<accession>A0AAN6PI13</accession>
<organism evidence="3 4">
    <name type="scientific">Parachaetomium inaequale</name>
    <dbReference type="NCBI Taxonomy" id="2588326"/>
    <lineage>
        <taxon>Eukaryota</taxon>
        <taxon>Fungi</taxon>
        <taxon>Dikarya</taxon>
        <taxon>Ascomycota</taxon>
        <taxon>Pezizomycotina</taxon>
        <taxon>Sordariomycetes</taxon>
        <taxon>Sordariomycetidae</taxon>
        <taxon>Sordariales</taxon>
        <taxon>Chaetomiaceae</taxon>
        <taxon>Parachaetomium</taxon>
    </lineage>
</organism>
<feature type="domain" description="N-acetyltransferase" evidence="2">
    <location>
        <begin position="83"/>
        <end position="176"/>
    </location>
</feature>
<dbReference type="InterPro" id="IPR000182">
    <property type="entry name" value="GNAT_dom"/>
</dbReference>